<keyword evidence="1" id="KW-1133">Transmembrane helix</keyword>
<keyword evidence="1" id="KW-0812">Transmembrane</keyword>
<dbReference type="Proteomes" id="UP000285776">
    <property type="component" value="Unassembled WGS sequence"/>
</dbReference>
<dbReference type="AlphaFoldDB" id="A0AA92W9C7"/>
<protein>
    <submittedName>
        <fullName evidence="2">Uncharacterized protein</fullName>
    </submittedName>
</protein>
<gene>
    <name evidence="2" type="ORF">DWV53_10660</name>
</gene>
<name>A0AA92W9C7_9BACT</name>
<feature type="transmembrane region" description="Helical" evidence="1">
    <location>
        <begin position="12"/>
        <end position="31"/>
    </location>
</feature>
<reference evidence="2 3" key="1">
    <citation type="submission" date="2018-08" db="EMBL/GenBank/DDBJ databases">
        <title>A genome reference for cultivated species of the human gut microbiota.</title>
        <authorList>
            <person name="Zou Y."/>
            <person name="Xue W."/>
            <person name="Luo G."/>
        </authorList>
    </citation>
    <scope>NUCLEOTIDE SEQUENCE [LARGE SCALE GENOMIC DNA]</scope>
    <source>
        <strain evidence="2 3">AF10-17</strain>
    </source>
</reference>
<keyword evidence="1" id="KW-0472">Membrane</keyword>
<evidence type="ECO:0000256" key="1">
    <source>
        <dbReference type="SAM" id="Phobius"/>
    </source>
</evidence>
<evidence type="ECO:0000313" key="3">
    <source>
        <dbReference type="Proteomes" id="UP000285776"/>
    </source>
</evidence>
<sequence>MYLAHNERVLKCIIFAWFPRSMTVKIAFVAFKRKERLKRQKIAKSSICFEFQVVVAVVGFKWHRRGNAKNAD</sequence>
<dbReference type="EMBL" id="QSAV01000035">
    <property type="protein sequence ID" value="RGW77538.1"/>
    <property type="molecule type" value="Genomic_DNA"/>
</dbReference>
<comment type="caution">
    <text evidence="2">The sequence shown here is derived from an EMBL/GenBank/DDBJ whole genome shotgun (WGS) entry which is preliminary data.</text>
</comment>
<proteinExistence type="predicted"/>
<accession>A0AA92W9C7</accession>
<evidence type="ECO:0000313" key="2">
    <source>
        <dbReference type="EMBL" id="RGW77538.1"/>
    </source>
</evidence>
<organism evidence="2 3">
    <name type="scientific">Segatella copri</name>
    <dbReference type="NCBI Taxonomy" id="165179"/>
    <lineage>
        <taxon>Bacteria</taxon>
        <taxon>Pseudomonadati</taxon>
        <taxon>Bacteroidota</taxon>
        <taxon>Bacteroidia</taxon>
        <taxon>Bacteroidales</taxon>
        <taxon>Prevotellaceae</taxon>
        <taxon>Segatella</taxon>
    </lineage>
</organism>